<reference evidence="1" key="1">
    <citation type="submission" date="2021-02" db="EMBL/GenBank/DDBJ databases">
        <title>Infant gut strain persistence is associated with maternal origin, phylogeny, and functional potential including surface adhesion and iron acquisition.</title>
        <authorList>
            <person name="Lou Y.C."/>
        </authorList>
    </citation>
    <scope>NUCLEOTIDE SEQUENCE</scope>
    <source>
        <strain evidence="1">L3_101_367G1_dasL3_101_367G1_metabat.metabat.26</strain>
    </source>
</reference>
<dbReference type="Proteomes" id="UP000733372">
    <property type="component" value="Unassembled WGS sequence"/>
</dbReference>
<dbReference type="AlphaFoldDB" id="A0A943IXJ0"/>
<organism evidence="1 2">
    <name type="scientific">Faecalibacterium prausnitzii</name>
    <dbReference type="NCBI Taxonomy" id="853"/>
    <lineage>
        <taxon>Bacteria</taxon>
        <taxon>Bacillati</taxon>
        <taxon>Bacillota</taxon>
        <taxon>Clostridia</taxon>
        <taxon>Eubacteriales</taxon>
        <taxon>Oscillospiraceae</taxon>
        <taxon>Faecalibacterium</taxon>
    </lineage>
</organism>
<protein>
    <submittedName>
        <fullName evidence="1">Type II toxin-antitoxin system HicA family toxin</fullName>
    </submittedName>
</protein>
<dbReference type="GO" id="GO:0003729">
    <property type="term" value="F:mRNA binding"/>
    <property type="evidence" value="ECO:0007669"/>
    <property type="project" value="InterPro"/>
</dbReference>
<accession>A0A943IXJ0</accession>
<evidence type="ECO:0000313" key="2">
    <source>
        <dbReference type="Proteomes" id="UP000733372"/>
    </source>
</evidence>
<sequence length="87" mass="9871">MSKVDTLIKKLCQKPTPADFRYSDLRKIMAYFGYVESNKGATSGSRVRFYNPENKASMMLHKPHPGDQMVKGAVESVVVFLREHGHI</sequence>
<evidence type="ECO:0000313" key="1">
    <source>
        <dbReference type="EMBL" id="MBS5686855.1"/>
    </source>
</evidence>
<dbReference type="Pfam" id="PF07927">
    <property type="entry name" value="HicA_toxin"/>
    <property type="match status" value="1"/>
</dbReference>
<dbReference type="RefSeq" id="WP_270662070.1">
    <property type="nucleotide sequence ID" value="NZ_CP170812.1"/>
</dbReference>
<dbReference type="InterPro" id="IPR012933">
    <property type="entry name" value="HicA_mRNA_interferase"/>
</dbReference>
<gene>
    <name evidence="1" type="ORF">KHW66_01900</name>
</gene>
<name>A0A943IXJ0_9FIRM</name>
<dbReference type="EMBL" id="JAGZAM010000001">
    <property type="protein sequence ID" value="MBS5686855.1"/>
    <property type="molecule type" value="Genomic_DNA"/>
</dbReference>
<comment type="caution">
    <text evidence="1">The sequence shown here is derived from an EMBL/GenBank/DDBJ whole genome shotgun (WGS) entry which is preliminary data.</text>
</comment>
<proteinExistence type="predicted"/>